<dbReference type="Pfam" id="PF00581">
    <property type="entry name" value="Rhodanese"/>
    <property type="match status" value="2"/>
</dbReference>
<dbReference type="AlphaFoldDB" id="A0A839AA43"/>
<accession>A0A839AA43</accession>
<reference evidence="10 11" key="1">
    <citation type="submission" date="2020-07" db="EMBL/GenBank/DDBJ databases">
        <title>Stappia sp., F7233, whole genome shotgun sequencing project.</title>
        <authorList>
            <person name="Jiang S."/>
            <person name="Liu Z.W."/>
            <person name="Du Z.J."/>
        </authorList>
    </citation>
    <scope>NUCLEOTIDE SEQUENCE [LARGE SCALE GENOMIC DNA]</scope>
    <source>
        <strain evidence="10 11">F7233</strain>
    </source>
</reference>
<protein>
    <recommendedName>
        <fullName evidence="7">3-mercaptopyruvate sulfurtransferase</fullName>
        <ecNumber evidence="6">2.8.1.2</ecNumber>
    </recommendedName>
    <alternativeName>
        <fullName evidence="8">Rhodanese-like protein</fullName>
    </alternativeName>
</protein>
<gene>
    <name evidence="10" type="primary">sseA</name>
    <name evidence="10" type="ORF">H2509_04745</name>
</gene>
<dbReference type="GO" id="GO:0005737">
    <property type="term" value="C:cytoplasm"/>
    <property type="evidence" value="ECO:0007669"/>
    <property type="project" value="UniProtKB-SubCell"/>
</dbReference>
<proteinExistence type="predicted"/>
<dbReference type="PROSITE" id="PS00380">
    <property type="entry name" value="RHODANESE_1"/>
    <property type="match status" value="1"/>
</dbReference>
<dbReference type="FunFam" id="3.40.250.10:FF:000015">
    <property type="entry name" value="Sulfurtransferase"/>
    <property type="match status" value="1"/>
</dbReference>
<dbReference type="PROSITE" id="PS50206">
    <property type="entry name" value="RHODANESE_3"/>
    <property type="match status" value="2"/>
</dbReference>
<evidence type="ECO:0000256" key="1">
    <source>
        <dbReference type="ARBA" id="ARBA00004496"/>
    </source>
</evidence>
<evidence type="ECO:0000256" key="8">
    <source>
        <dbReference type="ARBA" id="ARBA00078354"/>
    </source>
</evidence>
<evidence type="ECO:0000256" key="5">
    <source>
        <dbReference type="ARBA" id="ARBA00051793"/>
    </source>
</evidence>
<dbReference type="CDD" id="cd01449">
    <property type="entry name" value="TST_Repeat_2"/>
    <property type="match status" value="1"/>
</dbReference>
<dbReference type="FunFam" id="3.40.250.10:FF:000001">
    <property type="entry name" value="Sulfurtransferase"/>
    <property type="match status" value="1"/>
</dbReference>
<evidence type="ECO:0000256" key="6">
    <source>
        <dbReference type="ARBA" id="ARBA00066832"/>
    </source>
</evidence>
<keyword evidence="3 10" id="KW-0808">Transferase</keyword>
<evidence type="ECO:0000256" key="4">
    <source>
        <dbReference type="ARBA" id="ARBA00022737"/>
    </source>
</evidence>
<comment type="caution">
    <text evidence="10">The sequence shown here is derived from an EMBL/GenBank/DDBJ whole genome shotgun (WGS) entry which is preliminary data.</text>
</comment>
<keyword evidence="11" id="KW-1185">Reference proteome</keyword>
<dbReference type="SUPFAM" id="SSF52821">
    <property type="entry name" value="Rhodanese/Cell cycle control phosphatase"/>
    <property type="match status" value="2"/>
</dbReference>
<dbReference type="InterPro" id="IPR036873">
    <property type="entry name" value="Rhodanese-like_dom_sf"/>
</dbReference>
<dbReference type="GO" id="GO:0016784">
    <property type="term" value="F:3-mercaptopyruvate sulfurtransferase activity"/>
    <property type="evidence" value="ECO:0007669"/>
    <property type="project" value="UniProtKB-EC"/>
</dbReference>
<feature type="domain" description="Rhodanese" evidence="9">
    <location>
        <begin position="17"/>
        <end position="134"/>
    </location>
</feature>
<evidence type="ECO:0000259" key="9">
    <source>
        <dbReference type="PROSITE" id="PS50206"/>
    </source>
</evidence>
<dbReference type="InterPro" id="IPR001763">
    <property type="entry name" value="Rhodanese-like_dom"/>
</dbReference>
<dbReference type="InterPro" id="IPR001307">
    <property type="entry name" value="Thiosulphate_STrfase_CS"/>
</dbReference>
<dbReference type="InterPro" id="IPR045078">
    <property type="entry name" value="TST/MPST-like"/>
</dbReference>
<evidence type="ECO:0000256" key="2">
    <source>
        <dbReference type="ARBA" id="ARBA00022490"/>
    </source>
</evidence>
<name>A0A839AA43_9HYPH</name>
<comment type="catalytic activity">
    <reaction evidence="5">
        <text>2-oxo-3-sulfanylpropanoate + [thioredoxin]-dithiol = [thioredoxin]-disulfide + hydrogen sulfide + pyruvate + H(+)</text>
        <dbReference type="Rhea" id="RHEA:21740"/>
        <dbReference type="Rhea" id="RHEA-COMP:10698"/>
        <dbReference type="Rhea" id="RHEA-COMP:10700"/>
        <dbReference type="ChEBI" id="CHEBI:15361"/>
        <dbReference type="ChEBI" id="CHEBI:15378"/>
        <dbReference type="ChEBI" id="CHEBI:29919"/>
        <dbReference type="ChEBI" id="CHEBI:29950"/>
        <dbReference type="ChEBI" id="CHEBI:50058"/>
        <dbReference type="ChEBI" id="CHEBI:57678"/>
        <dbReference type="EC" id="2.8.1.2"/>
    </reaction>
    <physiologicalReaction direction="left-to-right" evidence="5">
        <dbReference type="Rhea" id="RHEA:21741"/>
    </physiologicalReaction>
</comment>
<dbReference type="GO" id="GO:0004792">
    <property type="term" value="F:thiosulfate-cyanide sulfurtransferase activity"/>
    <property type="evidence" value="ECO:0007669"/>
    <property type="project" value="InterPro"/>
</dbReference>
<dbReference type="PANTHER" id="PTHR11364">
    <property type="entry name" value="THIOSULFATE SULFERTANSFERASE"/>
    <property type="match status" value="1"/>
</dbReference>
<keyword evidence="4" id="KW-0677">Repeat</keyword>
<dbReference type="EMBL" id="JACFXV010000043">
    <property type="protein sequence ID" value="MBA5776433.1"/>
    <property type="molecule type" value="Genomic_DNA"/>
</dbReference>
<organism evidence="10 11">
    <name type="scientific">Stappia albiluteola</name>
    <dbReference type="NCBI Taxonomy" id="2758565"/>
    <lineage>
        <taxon>Bacteria</taxon>
        <taxon>Pseudomonadati</taxon>
        <taxon>Pseudomonadota</taxon>
        <taxon>Alphaproteobacteria</taxon>
        <taxon>Hyphomicrobiales</taxon>
        <taxon>Stappiaceae</taxon>
        <taxon>Stappia</taxon>
    </lineage>
</organism>
<sequence length="280" mass="30419">MTSAPIVSTEWLADHLSAPDVVVVDASWYLPAHGRDARKEYALEHIPGAVFFDIDAISDTASDLPHMLPQPHVFSSRMRKLGIGDGQTIVVYDGMGLFSAPRVWWTFRAMGVESVHVLDGGLPKWKAEGREVTDDPVNRPERHFTARLDNALVRDFDMVRELLGDGSAQLIDARSSARFRGEAPEPRPGIDSGHMPGSLNLPFDLLLRDGTLRPAVEIREAFVDAGADLSQPIVTSCGSGVTAAILSLGLAVIGHRDNALYDGSWAEWASRSEAVIEKGS</sequence>
<dbReference type="RefSeq" id="WP_182162834.1">
    <property type="nucleotide sequence ID" value="NZ_JACFXV010000043.1"/>
</dbReference>
<dbReference type="SMART" id="SM00450">
    <property type="entry name" value="RHOD"/>
    <property type="match status" value="2"/>
</dbReference>
<evidence type="ECO:0000313" key="10">
    <source>
        <dbReference type="EMBL" id="MBA5776433.1"/>
    </source>
</evidence>
<evidence type="ECO:0000256" key="3">
    <source>
        <dbReference type="ARBA" id="ARBA00022679"/>
    </source>
</evidence>
<evidence type="ECO:0000313" key="11">
    <source>
        <dbReference type="Proteomes" id="UP000541109"/>
    </source>
</evidence>
<dbReference type="EC" id="2.8.1.2" evidence="6"/>
<keyword evidence="2" id="KW-0963">Cytoplasm</keyword>
<dbReference type="Gene3D" id="3.40.250.10">
    <property type="entry name" value="Rhodanese-like domain"/>
    <property type="match status" value="2"/>
</dbReference>
<dbReference type="Proteomes" id="UP000541109">
    <property type="component" value="Unassembled WGS sequence"/>
</dbReference>
<feature type="domain" description="Rhodanese" evidence="9">
    <location>
        <begin position="164"/>
        <end position="277"/>
    </location>
</feature>
<dbReference type="NCBIfam" id="NF008557">
    <property type="entry name" value="PRK11493.1"/>
    <property type="match status" value="1"/>
</dbReference>
<evidence type="ECO:0000256" key="7">
    <source>
        <dbReference type="ARBA" id="ARBA00070833"/>
    </source>
</evidence>
<dbReference type="PANTHER" id="PTHR11364:SF27">
    <property type="entry name" value="SULFURTRANSFERASE"/>
    <property type="match status" value="1"/>
</dbReference>
<dbReference type="CDD" id="cd01448">
    <property type="entry name" value="TST_Repeat_1"/>
    <property type="match status" value="1"/>
</dbReference>
<comment type="subcellular location">
    <subcellularLocation>
        <location evidence="1">Cytoplasm</location>
    </subcellularLocation>
</comment>
<keyword evidence="10" id="KW-0670">Pyruvate</keyword>